<proteinExistence type="predicted"/>
<dbReference type="EMBL" id="BLLG01000022">
    <property type="protein sequence ID" value="GFH39064.1"/>
    <property type="molecule type" value="Genomic_DNA"/>
</dbReference>
<keyword evidence="3" id="KW-1185">Reference proteome</keyword>
<feature type="region of interest" description="Disordered" evidence="1">
    <location>
        <begin position="26"/>
        <end position="99"/>
    </location>
</feature>
<evidence type="ECO:0000313" key="3">
    <source>
        <dbReference type="Proteomes" id="UP000484988"/>
    </source>
</evidence>
<accession>A0A6A0B413</accession>
<reference evidence="2 3" key="1">
    <citation type="submission" date="2020-02" db="EMBL/GenBank/DDBJ databases">
        <title>Whole Genome Shotgun Sequence of Streptomyces sp. strain CWH03.</title>
        <authorList>
            <person name="Dohra H."/>
            <person name="Kodani S."/>
            <person name="Yamamura H."/>
        </authorList>
    </citation>
    <scope>NUCLEOTIDE SEQUENCE [LARGE SCALE GENOMIC DNA]</scope>
    <source>
        <strain evidence="2 3">CWH03</strain>
    </source>
</reference>
<gene>
    <name evidence="2" type="ORF">SCWH03_53290</name>
</gene>
<protein>
    <submittedName>
        <fullName evidence="2">Uncharacterized protein</fullName>
    </submittedName>
</protein>
<sequence length="115" mass="11954">MPESVEIPAPLRIATMAMRRAYAGDCGAGDPVSPRARARRQGLPPLRAVQPAGRPPTGSAGAVPAVRTSDAASARRNRTECAQGSPLSGRSAPPRHAPGVEWFQTCLLSKGVRCG</sequence>
<dbReference type="Proteomes" id="UP000484988">
    <property type="component" value="Unassembled WGS sequence"/>
</dbReference>
<organism evidence="2 3">
    <name type="scientific">Streptomyces pacificus</name>
    <dbReference type="NCBI Taxonomy" id="2705029"/>
    <lineage>
        <taxon>Bacteria</taxon>
        <taxon>Bacillati</taxon>
        <taxon>Actinomycetota</taxon>
        <taxon>Actinomycetes</taxon>
        <taxon>Kitasatosporales</taxon>
        <taxon>Streptomycetaceae</taxon>
        <taxon>Streptomyces</taxon>
    </lineage>
</organism>
<name>A0A6A0B413_9ACTN</name>
<comment type="caution">
    <text evidence="2">The sequence shown here is derived from an EMBL/GenBank/DDBJ whole genome shotgun (WGS) entry which is preliminary data.</text>
</comment>
<dbReference type="AlphaFoldDB" id="A0A6A0B413"/>
<evidence type="ECO:0000256" key="1">
    <source>
        <dbReference type="SAM" id="MobiDB-lite"/>
    </source>
</evidence>
<evidence type="ECO:0000313" key="2">
    <source>
        <dbReference type="EMBL" id="GFH39064.1"/>
    </source>
</evidence>